<evidence type="ECO:0000313" key="1">
    <source>
        <dbReference type="EMBL" id="GBN90554.1"/>
    </source>
</evidence>
<dbReference type="Proteomes" id="UP000499080">
    <property type="component" value="Unassembled WGS sequence"/>
</dbReference>
<organism evidence="1 2">
    <name type="scientific">Araneus ventricosus</name>
    <name type="common">Orbweaver spider</name>
    <name type="synonym">Epeira ventricosa</name>
    <dbReference type="NCBI Taxonomy" id="182803"/>
    <lineage>
        <taxon>Eukaryota</taxon>
        <taxon>Metazoa</taxon>
        <taxon>Ecdysozoa</taxon>
        <taxon>Arthropoda</taxon>
        <taxon>Chelicerata</taxon>
        <taxon>Arachnida</taxon>
        <taxon>Araneae</taxon>
        <taxon>Araneomorphae</taxon>
        <taxon>Entelegynae</taxon>
        <taxon>Araneoidea</taxon>
        <taxon>Araneidae</taxon>
        <taxon>Araneus</taxon>
    </lineage>
</organism>
<proteinExistence type="predicted"/>
<reference evidence="1 2" key="1">
    <citation type="journal article" date="2019" name="Sci. Rep.">
        <title>Orb-weaving spider Araneus ventricosus genome elucidates the spidroin gene catalogue.</title>
        <authorList>
            <person name="Kono N."/>
            <person name="Nakamura H."/>
            <person name="Ohtoshi R."/>
            <person name="Moran D.A.P."/>
            <person name="Shinohara A."/>
            <person name="Yoshida Y."/>
            <person name="Fujiwara M."/>
            <person name="Mori M."/>
            <person name="Tomita M."/>
            <person name="Arakawa K."/>
        </authorList>
    </citation>
    <scope>NUCLEOTIDE SEQUENCE [LARGE SCALE GENOMIC DNA]</scope>
</reference>
<evidence type="ECO:0000313" key="2">
    <source>
        <dbReference type="Proteomes" id="UP000499080"/>
    </source>
</evidence>
<name>A0A4Y2SQH7_ARAVE</name>
<accession>A0A4Y2SQH7</accession>
<comment type="caution">
    <text evidence="1">The sequence shown here is derived from an EMBL/GenBank/DDBJ whole genome shotgun (WGS) entry which is preliminary data.</text>
</comment>
<protein>
    <submittedName>
        <fullName evidence="1">Uncharacterized protein</fullName>
    </submittedName>
</protein>
<keyword evidence="2" id="KW-1185">Reference proteome</keyword>
<dbReference type="EMBL" id="BGPR01023398">
    <property type="protein sequence ID" value="GBN90554.1"/>
    <property type="molecule type" value="Genomic_DNA"/>
</dbReference>
<sequence length="110" mass="12792">MEGERRDNVRYRTRAFLHTYFASIEHMTTALRKVRSTHHATKCPALPSWYFQTLTVPYKLLLKSILTNNLLGTDFDPTKPCYADENNLIVEEQSLSTHDPDRQYTTSCLP</sequence>
<dbReference type="AlphaFoldDB" id="A0A4Y2SQH7"/>
<gene>
    <name evidence="1" type="ORF">AVEN_241621_1</name>
</gene>